<evidence type="ECO:0000313" key="3">
    <source>
        <dbReference type="EMBL" id="KZP03703.1"/>
    </source>
</evidence>
<name>A0A167U8W3_9AGAM</name>
<evidence type="ECO:0000313" key="4">
    <source>
        <dbReference type="Proteomes" id="UP000076532"/>
    </source>
</evidence>
<dbReference type="AlphaFoldDB" id="A0A167U8W3"/>
<reference evidence="3 4" key="1">
    <citation type="journal article" date="2016" name="Mol. Biol. Evol.">
        <title>Comparative Genomics of Early-Diverging Mushroom-Forming Fungi Provides Insights into the Origins of Lignocellulose Decay Capabilities.</title>
        <authorList>
            <person name="Nagy L.G."/>
            <person name="Riley R."/>
            <person name="Tritt A."/>
            <person name="Adam C."/>
            <person name="Daum C."/>
            <person name="Floudas D."/>
            <person name="Sun H."/>
            <person name="Yadav J.S."/>
            <person name="Pangilinan J."/>
            <person name="Larsson K.H."/>
            <person name="Matsuura K."/>
            <person name="Barry K."/>
            <person name="Labutti K."/>
            <person name="Kuo R."/>
            <person name="Ohm R.A."/>
            <person name="Bhattacharya S.S."/>
            <person name="Shirouzu T."/>
            <person name="Yoshinaga Y."/>
            <person name="Martin F.M."/>
            <person name="Grigoriev I.V."/>
            <person name="Hibbett D.S."/>
        </authorList>
    </citation>
    <scope>NUCLEOTIDE SEQUENCE [LARGE SCALE GENOMIC DNA]</scope>
    <source>
        <strain evidence="3 4">CBS 109695</strain>
    </source>
</reference>
<gene>
    <name evidence="3" type="ORF">FIBSPDRAFT_879223</name>
</gene>
<dbReference type="InterPro" id="IPR026116">
    <property type="entry name" value="GT18_cat"/>
</dbReference>
<evidence type="ECO:0000256" key="1">
    <source>
        <dbReference type="SAM" id="MobiDB-lite"/>
    </source>
</evidence>
<dbReference type="EMBL" id="KV418018">
    <property type="protein sequence ID" value="KZP03703.1"/>
    <property type="molecule type" value="Genomic_DNA"/>
</dbReference>
<dbReference type="Proteomes" id="UP000076532">
    <property type="component" value="Unassembled WGS sequence"/>
</dbReference>
<accession>A0A167U8W3</accession>
<feature type="region of interest" description="Disordered" evidence="1">
    <location>
        <begin position="150"/>
        <end position="169"/>
    </location>
</feature>
<protein>
    <recommendedName>
        <fullName evidence="2">Glycosyltransferase family 18 catalytic domain-containing protein</fullName>
    </recommendedName>
</protein>
<dbReference type="GO" id="GO:0030144">
    <property type="term" value="F:alpha-1,6-mannosylglycoprotein 6-beta-N-acetylglucosaminyltransferase activity"/>
    <property type="evidence" value="ECO:0007669"/>
    <property type="project" value="InterPro"/>
</dbReference>
<organism evidence="3 4">
    <name type="scientific">Athelia psychrophila</name>
    <dbReference type="NCBI Taxonomy" id="1759441"/>
    <lineage>
        <taxon>Eukaryota</taxon>
        <taxon>Fungi</taxon>
        <taxon>Dikarya</taxon>
        <taxon>Basidiomycota</taxon>
        <taxon>Agaricomycotina</taxon>
        <taxon>Agaricomycetes</taxon>
        <taxon>Agaricomycetidae</taxon>
        <taxon>Atheliales</taxon>
        <taxon>Atheliaceae</taxon>
        <taxon>Athelia</taxon>
    </lineage>
</organism>
<dbReference type="OrthoDB" id="2113294at2759"/>
<evidence type="ECO:0000259" key="2">
    <source>
        <dbReference type="Pfam" id="PF15024"/>
    </source>
</evidence>
<feature type="domain" description="Glycosyltransferase family 18 catalytic" evidence="2">
    <location>
        <begin position="172"/>
        <end position="301"/>
    </location>
</feature>
<dbReference type="Pfam" id="PF15024">
    <property type="entry name" value="Glyco_transf_18"/>
    <property type="match status" value="1"/>
</dbReference>
<dbReference type="UniPathway" id="UPA00378"/>
<sequence>MLPLYQAFPSHVRAALADDPDLELCLSSSESPSPLESPCGQSASFPSGIPPYKVFAFTFWPRAAHPFGAQWTLSPEDYKALGDGANTYLGYSVEATCKQHPFVPHAERSANEAYILAKLLSFFLPERDRAWTPEMLNEATRATGIAYISGSTNDTQTRDGPAPQEPAPMWAVPELPEKYTNEGRRPQFEFLERLAGMRVLIGMGNPITSPTPYDALCLGVPFINPIGFWDSANPADRSHWWTQHAPLSRLGPPYVYNVFANDLEGFVSAVKGAVDNPIQSFVLDDMKIQSVERRLHAILQHDWDREATRLGWSSKLQ</sequence>
<proteinExistence type="predicted"/>
<keyword evidence="4" id="KW-1185">Reference proteome</keyword>
<dbReference type="STRING" id="436010.A0A167U8W3"/>